<keyword evidence="2" id="KW-1185">Reference proteome</keyword>
<dbReference type="Proteomes" id="UP000540412">
    <property type="component" value="Unassembled WGS sequence"/>
</dbReference>
<proteinExistence type="predicted"/>
<accession>A0A7W9UII8</accession>
<dbReference type="EMBL" id="JACHIT010000001">
    <property type="protein sequence ID" value="MBB5913785.1"/>
    <property type="molecule type" value="Genomic_DNA"/>
</dbReference>
<evidence type="ECO:0000313" key="1">
    <source>
        <dbReference type="EMBL" id="MBB5913785.1"/>
    </source>
</evidence>
<dbReference type="SUPFAM" id="SSF55729">
    <property type="entry name" value="Acyl-CoA N-acyltransferases (Nat)"/>
    <property type="match status" value="1"/>
</dbReference>
<name>A0A7W9UII8_9NOCA</name>
<dbReference type="RefSeq" id="WP_040744242.1">
    <property type="nucleotide sequence ID" value="NZ_JACHIT010000001.1"/>
</dbReference>
<protein>
    <recommendedName>
        <fullName evidence="3">N-acetyltransferase domain-containing protein</fullName>
    </recommendedName>
</protein>
<organism evidence="1 2">
    <name type="scientific">Nocardia transvalensis</name>
    <dbReference type="NCBI Taxonomy" id="37333"/>
    <lineage>
        <taxon>Bacteria</taxon>
        <taxon>Bacillati</taxon>
        <taxon>Actinomycetota</taxon>
        <taxon>Actinomycetes</taxon>
        <taxon>Mycobacteriales</taxon>
        <taxon>Nocardiaceae</taxon>
        <taxon>Nocardia</taxon>
    </lineage>
</organism>
<reference evidence="1 2" key="1">
    <citation type="submission" date="2020-08" db="EMBL/GenBank/DDBJ databases">
        <title>Sequencing the genomes of 1000 actinobacteria strains.</title>
        <authorList>
            <person name="Klenk H.-P."/>
        </authorList>
    </citation>
    <scope>NUCLEOTIDE SEQUENCE [LARGE SCALE GENOMIC DNA]</scope>
    <source>
        <strain evidence="1 2">DSM 43582</strain>
    </source>
</reference>
<evidence type="ECO:0000313" key="2">
    <source>
        <dbReference type="Proteomes" id="UP000540412"/>
    </source>
</evidence>
<sequence length="246" mass="26673">MSTSVTALTLGGLDNLPAHARRCVFWEIDPAVAADSREFSDPVFEKEAWLSTVMLEWGSCGQVALIDGQAAGCALYSPPSVVPRAALFPTSPVSPDAVLLTTLRSEFPYQDGEVAARLIQAVVNDLVRRGVRAIEAFGIRKDPAATALSTRSVRSMFLLERIDSPAQGAPSAPRHRADSACSPESCMIDADFLEDVGFTVVAPHHRFPRLRLELDSDHFWKEDVEHALDQLLAAASMESKSRVGCP</sequence>
<dbReference type="AlphaFoldDB" id="A0A7W9UII8"/>
<dbReference type="InterPro" id="IPR016181">
    <property type="entry name" value="Acyl_CoA_acyltransferase"/>
</dbReference>
<gene>
    <name evidence="1" type="ORF">BJY24_002652</name>
</gene>
<evidence type="ECO:0008006" key="3">
    <source>
        <dbReference type="Google" id="ProtNLM"/>
    </source>
</evidence>
<comment type="caution">
    <text evidence="1">The sequence shown here is derived from an EMBL/GenBank/DDBJ whole genome shotgun (WGS) entry which is preliminary data.</text>
</comment>